<evidence type="ECO:0008006" key="4">
    <source>
        <dbReference type="Google" id="ProtNLM"/>
    </source>
</evidence>
<evidence type="ECO:0000313" key="2">
    <source>
        <dbReference type="EMBL" id="KXS13074.1"/>
    </source>
</evidence>
<proteinExistence type="predicted"/>
<sequence length="280" mass="29675">MSIRSHQSRDVALGVLVSLLLLSHASGERFWGPDLRVPGAGTTNGCADGQYCCVAVVKLSVNKPCTSISGWSDFDKENGGCVDFDSNVKNCGYCGLSCYVPYSTGVTCRHGKCVASECRVGASHRFLFFHRVEIGVITKLVQSLSAPCVLAGCQPGWALCLDRCRSPINDPTLCGPCGIKCQSDKVCISDGTGEGSYCYKEPPPPPPAGATQSMGACNNDVECSSGQCEFPAEQLLTGNDVRSTISSLCVLTFGSVGIDNPLLDPNDSWWNIAQPARVCL</sequence>
<reference evidence="2 3" key="1">
    <citation type="journal article" date="2015" name="Genome Biol. Evol.">
        <title>Phylogenomic analyses indicate that early fungi evolved digesting cell walls of algal ancestors of land plants.</title>
        <authorList>
            <person name="Chang Y."/>
            <person name="Wang S."/>
            <person name="Sekimoto S."/>
            <person name="Aerts A.L."/>
            <person name="Choi C."/>
            <person name="Clum A."/>
            <person name="LaButti K.M."/>
            <person name="Lindquist E.A."/>
            <person name="Yee Ngan C."/>
            <person name="Ohm R.A."/>
            <person name="Salamov A.A."/>
            <person name="Grigoriev I.V."/>
            <person name="Spatafora J.W."/>
            <person name="Berbee M.L."/>
        </authorList>
    </citation>
    <scope>NUCLEOTIDE SEQUENCE [LARGE SCALE GENOMIC DNA]</scope>
    <source>
        <strain evidence="2 3">JEL478</strain>
    </source>
</reference>
<dbReference type="Proteomes" id="UP000070544">
    <property type="component" value="Unassembled WGS sequence"/>
</dbReference>
<dbReference type="AlphaFoldDB" id="A0A139A8N6"/>
<feature type="signal peptide" evidence="1">
    <location>
        <begin position="1"/>
        <end position="27"/>
    </location>
</feature>
<feature type="chain" id="PRO_5007296029" description="4Fe-4S ferredoxin-type domain-containing protein" evidence="1">
    <location>
        <begin position="28"/>
        <end position="280"/>
    </location>
</feature>
<organism evidence="2 3">
    <name type="scientific">Gonapodya prolifera (strain JEL478)</name>
    <name type="common">Monoblepharis prolifera</name>
    <dbReference type="NCBI Taxonomy" id="1344416"/>
    <lineage>
        <taxon>Eukaryota</taxon>
        <taxon>Fungi</taxon>
        <taxon>Fungi incertae sedis</taxon>
        <taxon>Chytridiomycota</taxon>
        <taxon>Chytridiomycota incertae sedis</taxon>
        <taxon>Monoblepharidomycetes</taxon>
        <taxon>Monoblepharidales</taxon>
        <taxon>Gonapodyaceae</taxon>
        <taxon>Gonapodya</taxon>
    </lineage>
</organism>
<keyword evidence="3" id="KW-1185">Reference proteome</keyword>
<accession>A0A139A8N6</accession>
<evidence type="ECO:0000256" key="1">
    <source>
        <dbReference type="SAM" id="SignalP"/>
    </source>
</evidence>
<gene>
    <name evidence="2" type="ORF">M427DRAFT_385220</name>
</gene>
<name>A0A139A8N6_GONPJ</name>
<dbReference type="EMBL" id="KQ965782">
    <property type="protein sequence ID" value="KXS13074.1"/>
    <property type="molecule type" value="Genomic_DNA"/>
</dbReference>
<evidence type="ECO:0000313" key="3">
    <source>
        <dbReference type="Proteomes" id="UP000070544"/>
    </source>
</evidence>
<keyword evidence="1" id="KW-0732">Signal</keyword>
<protein>
    <recommendedName>
        <fullName evidence="4">4Fe-4S ferredoxin-type domain-containing protein</fullName>
    </recommendedName>
</protein>